<reference evidence="3 4" key="1">
    <citation type="journal article" date="2023" name="Arcadia Sci">
        <title>De novo assembly of a long-read Amblyomma americanum tick genome.</title>
        <authorList>
            <person name="Chou S."/>
            <person name="Poskanzer K.E."/>
            <person name="Rollins M."/>
            <person name="Thuy-Boun P.S."/>
        </authorList>
    </citation>
    <scope>NUCLEOTIDE SEQUENCE [LARGE SCALE GENOMIC DNA]</scope>
    <source>
        <strain evidence="3">F_SG_1</strain>
        <tissue evidence="3">Salivary glands</tissue>
    </source>
</reference>
<evidence type="ECO:0000313" key="3">
    <source>
        <dbReference type="EMBL" id="KAK8775324.1"/>
    </source>
</evidence>
<keyword evidence="2" id="KW-0812">Transmembrane</keyword>
<feature type="transmembrane region" description="Helical" evidence="2">
    <location>
        <begin position="360"/>
        <end position="377"/>
    </location>
</feature>
<comment type="caution">
    <text evidence="3">The sequence shown here is derived from an EMBL/GenBank/DDBJ whole genome shotgun (WGS) entry which is preliminary data.</text>
</comment>
<dbReference type="Proteomes" id="UP001321473">
    <property type="component" value="Unassembled WGS sequence"/>
</dbReference>
<evidence type="ECO:0000256" key="1">
    <source>
        <dbReference type="SAM" id="MobiDB-lite"/>
    </source>
</evidence>
<name>A0AAQ4EKQ5_AMBAM</name>
<proteinExistence type="predicted"/>
<organism evidence="3 4">
    <name type="scientific">Amblyomma americanum</name>
    <name type="common">Lone star tick</name>
    <dbReference type="NCBI Taxonomy" id="6943"/>
    <lineage>
        <taxon>Eukaryota</taxon>
        <taxon>Metazoa</taxon>
        <taxon>Ecdysozoa</taxon>
        <taxon>Arthropoda</taxon>
        <taxon>Chelicerata</taxon>
        <taxon>Arachnida</taxon>
        <taxon>Acari</taxon>
        <taxon>Parasitiformes</taxon>
        <taxon>Ixodida</taxon>
        <taxon>Ixodoidea</taxon>
        <taxon>Ixodidae</taxon>
        <taxon>Amblyomminae</taxon>
        <taxon>Amblyomma</taxon>
    </lineage>
</organism>
<evidence type="ECO:0000313" key="4">
    <source>
        <dbReference type="Proteomes" id="UP001321473"/>
    </source>
</evidence>
<keyword evidence="2" id="KW-1133">Transmembrane helix</keyword>
<sequence>MYWCSNACRNWNASFPSQLRSHALNITDTYWLYAVNFNRSHTKNRSCTFFNVSHLQKTGMNYSSHYMENGTWPNIVAPVAACRTPRRRPLVSSEMEASATTTMIVGNQMCVQVQRKEISPEEYHNDAGWKLARERMSRLRQRTPDSGEPDGPGGSQTSSKSKFNMNVRASAINAARMPAMPLEESKIVVRPRGGLDIVKTGTTIVAATILAAAKITGEESAAVTICPNTQQNIMIVSTLNEDNAARYAKIQEIYIQGKPYEVSAYRTAPHDTVKGVIRGIPIDASTAELDRNIVNERNPLAVGTKRIGSMTTAIVVFQGPKEPNFVRYGVTLIPNMVYGAPHPSCCLHRLAKITFKPKKVAEYLAFFFFIPFSVFTVRKIK</sequence>
<accession>A0AAQ4EKQ5</accession>
<keyword evidence="2" id="KW-0472">Membrane</keyword>
<evidence type="ECO:0000256" key="2">
    <source>
        <dbReference type="SAM" id="Phobius"/>
    </source>
</evidence>
<protein>
    <submittedName>
        <fullName evidence="3">Uncharacterized protein</fullName>
    </submittedName>
</protein>
<gene>
    <name evidence="3" type="ORF">V5799_031331</name>
</gene>
<feature type="region of interest" description="Disordered" evidence="1">
    <location>
        <begin position="139"/>
        <end position="163"/>
    </location>
</feature>
<keyword evidence="4" id="KW-1185">Reference proteome</keyword>
<dbReference type="EMBL" id="JARKHS020014260">
    <property type="protein sequence ID" value="KAK8775324.1"/>
    <property type="molecule type" value="Genomic_DNA"/>
</dbReference>
<dbReference type="AlphaFoldDB" id="A0AAQ4EKQ5"/>